<organism evidence="2 3">
    <name type="scientific">Oryza sativa subsp. japonica</name>
    <name type="common">Rice</name>
    <dbReference type="NCBI Taxonomy" id="39947"/>
    <lineage>
        <taxon>Eukaryota</taxon>
        <taxon>Viridiplantae</taxon>
        <taxon>Streptophyta</taxon>
        <taxon>Embryophyta</taxon>
        <taxon>Tracheophyta</taxon>
        <taxon>Spermatophyta</taxon>
        <taxon>Magnoliopsida</taxon>
        <taxon>Liliopsida</taxon>
        <taxon>Poales</taxon>
        <taxon>Poaceae</taxon>
        <taxon>BOP clade</taxon>
        <taxon>Oryzoideae</taxon>
        <taxon>Oryzeae</taxon>
        <taxon>Oryzinae</taxon>
        <taxon>Oryza</taxon>
        <taxon>Oryza sativa</taxon>
    </lineage>
</organism>
<accession>A0A0P0XFI1</accession>
<feature type="compositionally biased region" description="Basic and acidic residues" evidence="1">
    <location>
        <begin position="55"/>
        <end position="66"/>
    </location>
</feature>
<protein>
    <submittedName>
        <fullName evidence="2">Os08g0410350 protein</fullName>
    </submittedName>
</protein>
<gene>
    <name evidence="2" type="ordered locus">Os08g0410350</name>
    <name evidence="2" type="ORF">OSNPB_080410350</name>
</gene>
<reference evidence="2 3" key="2">
    <citation type="journal article" date="2013" name="Plant Cell Physiol.">
        <title>Rice Annotation Project Database (RAP-DB): an integrative and interactive database for rice genomics.</title>
        <authorList>
            <person name="Sakai H."/>
            <person name="Lee S.S."/>
            <person name="Tanaka T."/>
            <person name="Numa H."/>
            <person name="Kim J."/>
            <person name="Kawahara Y."/>
            <person name="Wakimoto H."/>
            <person name="Yang C.C."/>
            <person name="Iwamoto M."/>
            <person name="Abe T."/>
            <person name="Yamada Y."/>
            <person name="Muto A."/>
            <person name="Inokuchi H."/>
            <person name="Ikemura T."/>
            <person name="Matsumoto T."/>
            <person name="Sasaki T."/>
            <person name="Itoh T."/>
        </authorList>
    </citation>
    <scope>NUCLEOTIDE SEQUENCE [LARGE SCALE GENOMIC DNA]</scope>
    <source>
        <strain evidence="3">cv. Nipponbare</strain>
    </source>
</reference>
<reference evidence="2 3" key="3">
    <citation type="journal article" date="2013" name="Rice">
        <title>Improvement of the Oryza sativa Nipponbare reference genome using next generation sequence and optical map data.</title>
        <authorList>
            <person name="Kawahara Y."/>
            <person name="de la Bastide M."/>
            <person name="Hamilton J.P."/>
            <person name="Kanamori H."/>
            <person name="McCombie W.R."/>
            <person name="Ouyang S."/>
            <person name="Schwartz D.C."/>
            <person name="Tanaka T."/>
            <person name="Wu J."/>
            <person name="Zhou S."/>
            <person name="Childs K.L."/>
            <person name="Davidson R.M."/>
            <person name="Lin H."/>
            <person name="Quesada-Ocampo L."/>
            <person name="Vaillancourt B."/>
            <person name="Sakai H."/>
            <person name="Lee S.S."/>
            <person name="Kim J."/>
            <person name="Numa H."/>
            <person name="Itoh T."/>
            <person name="Buell C.R."/>
            <person name="Matsumoto T."/>
        </authorList>
    </citation>
    <scope>NUCLEOTIDE SEQUENCE [LARGE SCALE GENOMIC DNA]</scope>
    <source>
        <strain evidence="3">cv. Nipponbare</strain>
    </source>
</reference>
<dbReference type="Proteomes" id="UP000059680">
    <property type="component" value="Chromosome 8"/>
</dbReference>
<sequence length="118" mass="13048">GVGPAVSERGGGDLEEGAGDGDEERGGGPEEGADGDDAGAVVARGGVGGERVRRRLDDRAAQGERAQRRRRHPQLRPDLPVHRREQHLVGLLQHRRQVHQNQRPPPPRLRLPSHRRRR</sequence>
<proteinExistence type="predicted"/>
<dbReference type="EMBL" id="AP014964">
    <property type="protein sequence ID" value="BAT05393.1"/>
    <property type="molecule type" value="Genomic_DNA"/>
</dbReference>
<dbReference type="Gramene" id="Os08t0410350-01">
    <property type="protein sequence ID" value="Os08t0410350-01"/>
    <property type="gene ID" value="Os08g0410350"/>
</dbReference>
<feature type="compositionally biased region" description="Acidic residues" evidence="1">
    <location>
        <begin position="13"/>
        <end position="23"/>
    </location>
</feature>
<feature type="region of interest" description="Disordered" evidence="1">
    <location>
        <begin position="1"/>
        <end position="118"/>
    </location>
</feature>
<dbReference type="InParanoid" id="A0A0P0XFI1"/>
<keyword evidence="3" id="KW-1185">Reference proteome</keyword>
<dbReference type="AlphaFoldDB" id="A0A0P0XFI1"/>
<reference evidence="3" key="1">
    <citation type="journal article" date="2005" name="Nature">
        <title>The map-based sequence of the rice genome.</title>
        <authorList>
            <consortium name="International rice genome sequencing project (IRGSP)"/>
            <person name="Matsumoto T."/>
            <person name="Wu J."/>
            <person name="Kanamori H."/>
            <person name="Katayose Y."/>
            <person name="Fujisawa M."/>
            <person name="Namiki N."/>
            <person name="Mizuno H."/>
            <person name="Yamamoto K."/>
            <person name="Antonio B.A."/>
            <person name="Baba T."/>
            <person name="Sakata K."/>
            <person name="Nagamura Y."/>
            <person name="Aoki H."/>
            <person name="Arikawa K."/>
            <person name="Arita K."/>
            <person name="Bito T."/>
            <person name="Chiden Y."/>
            <person name="Fujitsuka N."/>
            <person name="Fukunaka R."/>
            <person name="Hamada M."/>
            <person name="Harada C."/>
            <person name="Hayashi A."/>
            <person name="Hijishita S."/>
            <person name="Honda M."/>
            <person name="Hosokawa S."/>
            <person name="Ichikawa Y."/>
            <person name="Idonuma A."/>
            <person name="Iijima M."/>
            <person name="Ikeda M."/>
            <person name="Ikeno M."/>
            <person name="Ito K."/>
            <person name="Ito S."/>
            <person name="Ito T."/>
            <person name="Ito Y."/>
            <person name="Ito Y."/>
            <person name="Iwabuchi A."/>
            <person name="Kamiya K."/>
            <person name="Karasawa W."/>
            <person name="Kurita K."/>
            <person name="Katagiri S."/>
            <person name="Kikuta A."/>
            <person name="Kobayashi H."/>
            <person name="Kobayashi N."/>
            <person name="Machita K."/>
            <person name="Maehara T."/>
            <person name="Masukawa M."/>
            <person name="Mizubayashi T."/>
            <person name="Mukai Y."/>
            <person name="Nagasaki H."/>
            <person name="Nagata Y."/>
            <person name="Naito S."/>
            <person name="Nakashima M."/>
            <person name="Nakama Y."/>
            <person name="Nakamichi Y."/>
            <person name="Nakamura M."/>
            <person name="Meguro A."/>
            <person name="Negishi M."/>
            <person name="Ohta I."/>
            <person name="Ohta T."/>
            <person name="Okamoto M."/>
            <person name="Ono N."/>
            <person name="Saji S."/>
            <person name="Sakaguchi M."/>
            <person name="Sakai K."/>
            <person name="Shibata M."/>
            <person name="Shimokawa T."/>
            <person name="Song J."/>
            <person name="Takazaki Y."/>
            <person name="Terasawa K."/>
            <person name="Tsugane M."/>
            <person name="Tsuji K."/>
            <person name="Ueda S."/>
            <person name="Waki K."/>
            <person name="Yamagata H."/>
            <person name="Yamamoto M."/>
            <person name="Yamamoto S."/>
            <person name="Yamane H."/>
            <person name="Yoshiki S."/>
            <person name="Yoshihara R."/>
            <person name="Yukawa K."/>
            <person name="Zhong H."/>
            <person name="Yano M."/>
            <person name="Yuan Q."/>
            <person name="Ouyang S."/>
            <person name="Liu J."/>
            <person name="Jones K.M."/>
            <person name="Gansberger K."/>
            <person name="Moffat K."/>
            <person name="Hill J."/>
            <person name="Bera J."/>
            <person name="Fadrosh D."/>
            <person name="Jin S."/>
            <person name="Johri S."/>
            <person name="Kim M."/>
            <person name="Overton L."/>
            <person name="Reardon M."/>
            <person name="Tsitrin T."/>
            <person name="Vuong H."/>
            <person name="Weaver B."/>
            <person name="Ciecko A."/>
            <person name="Tallon L."/>
            <person name="Jackson J."/>
            <person name="Pai G."/>
            <person name="Aken S.V."/>
            <person name="Utterback T."/>
            <person name="Reidmuller S."/>
            <person name="Feldblyum T."/>
            <person name="Hsiao J."/>
            <person name="Zismann V."/>
            <person name="Iobst S."/>
            <person name="de Vazeille A.R."/>
            <person name="Buell C.R."/>
            <person name="Ying K."/>
            <person name="Li Y."/>
            <person name="Lu T."/>
            <person name="Huang Y."/>
            <person name="Zhao Q."/>
            <person name="Feng Q."/>
            <person name="Zhang L."/>
            <person name="Zhu J."/>
            <person name="Weng Q."/>
            <person name="Mu J."/>
            <person name="Lu Y."/>
            <person name="Fan D."/>
            <person name="Liu Y."/>
            <person name="Guan J."/>
            <person name="Zhang Y."/>
            <person name="Yu S."/>
            <person name="Liu X."/>
            <person name="Zhang Y."/>
            <person name="Hong G."/>
            <person name="Han B."/>
            <person name="Choisne N."/>
            <person name="Demange N."/>
            <person name="Orjeda G."/>
            <person name="Samain S."/>
            <person name="Cattolico L."/>
            <person name="Pelletier E."/>
            <person name="Couloux A."/>
            <person name="Segurens B."/>
            <person name="Wincker P."/>
            <person name="D'Hont A."/>
            <person name="Scarpelli C."/>
            <person name="Weissenbach J."/>
            <person name="Salanoubat M."/>
            <person name="Quetier F."/>
            <person name="Yu Y."/>
            <person name="Kim H.R."/>
            <person name="Rambo T."/>
            <person name="Currie J."/>
            <person name="Collura K."/>
            <person name="Luo M."/>
            <person name="Yang T."/>
            <person name="Ammiraju J.S.S."/>
            <person name="Engler F."/>
            <person name="Soderlund C."/>
            <person name="Wing R.A."/>
            <person name="Palmer L.E."/>
            <person name="de la Bastide M."/>
            <person name="Spiegel L."/>
            <person name="Nascimento L."/>
            <person name="Zutavern T."/>
            <person name="O'Shaughnessy A."/>
            <person name="Dike S."/>
            <person name="Dedhia N."/>
            <person name="Preston R."/>
            <person name="Balija V."/>
            <person name="McCombie W.R."/>
            <person name="Chow T."/>
            <person name="Chen H."/>
            <person name="Chung M."/>
            <person name="Chen C."/>
            <person name="Shaw J."/>
            <person name="Wu H."/>
            <person name="Hsiao K."/>
            <person name="Chao Y."/>
            <person name="Chu M."/>
            <person name="Cheng C."/>
            <person name="Hour A."/>
            <person name="Lee P."/>
            <person name="Lin S."/>
            <person name="Lin Y."/>
            <person name="Liou J."/>
            <person name="Liu S."/>
            <person name="Hsing Y."/>
            <person name="Raghuvanshi S."/>
            <person name="Mohanty A."/>
            <person name="Bharti A.K."/>
            <person name="Gaur A."/>
            <person name="Gupta V."/>
            <person name="Kumar D."/>
            <person name="Ravi V."/>
            <person name="Vij S."/>
            <person name="Kapur A."/>
            <person name="Khurana P."/>
            <person name="Khurana P."/>
            <person name="Khurana J.P."/>
            <person name="Tyagi A.K."/>
            <person name="Gaikwad K."/>
            <person name="Singh A."/>
            <person name="Dalal V."/>
            <person name="Srivastava S."/>
            <person name="Dixit A."/>
            <person name="Pal A.K."/>
            <person name="Ghazi I.A."/>
            <person name="Yadav M."/>
            <person name="Pandit A."/>
            <person name="Bhargava A."/>
            <person name="Sureshbabu K."/>
            <person name="Batra K."/>
            <person name="Sharma T.R."/>
            <person name="Mohapatra T."/>
            <person name="Singh N.K."/>
            <person name="Messing J."/>
            <person name="Nelson A.B."/>
            <person name="Fuks G."/>
            <person name="Kavchok S."/>
            <person name="Keizer G."/>
            <person name="Linton E."/>
            <person name="Llaca V."/>
            <person name="Song R."/>
            <person name="Tanyolac B."/>
            <person name="Young S."/>
            <person name="Ho-Il K."/>
            <person name="Hahn J.H."/>
            <person name="Sangsakoo G."/>
            <person name="Vanavichit A."/>
            <person name="de Mattos Luiz.A.T."/>
            <person name="Zimmer P.D."/>
            <person name="Malone G."/>
            <person name="Dellagostin O."/>
            <person name="de Oliveira A.C."/>
            <person name="Bevan M."/>
            <person name="Bancroft I."/>
            <person name="Minx P."/>
            <person name="Cordum H."/>
            <person name="Wilson R."/>
            <person name="Cheng Z."/>
            <person name="Jin W."/>
            <person name="Jiang J."/>
            <person name="Leong S.A."/>
            <person name="Iwama H."/>
            <person name="Gojobori T."/>
            <person name="Itoh T."/>
            <person name="Niimura Y."/>
            <person name="Fujii Y."/>
            <person name="Habara T."/>
            <person name="Sakai H."/>
            <person name="Sato Y."/>
            <person name="Wilson G."/>
            <person name="Kumar K."/>
            <person name="McCouch S."/>
            <person name="Juretic N."/>
            <person name="Hoen D."/>
            <person name="Wright S."/>
            <person name="Bruskiewich R."/>
            <person name="Bureau T."/>
            <person name="Miyao A."/>
            <person name="Hirochika H."/>
            <person name="Nishikawa T."/>
            <person name="Kadowaki K."/>
            <person name="Sugiura M."/>
            <person name="Burr B."/>
            <person name="Sasaki T."/>
        </authorList>
    </citation>
    <scope>NUCLEOTIDE SEQUENCE [LARGE SCALE GENOMIC DNA]</scope>
    <source>
        <strain evidence="3">cv. Nipponbare</strain>
    </source>
</reference>
<dbReference type="PaxDb" id="39947-A0A0P0XFI1"/>
<evidence type="ECO:0000256" key="1">
    <source>
        <dbReference type="SAM" id="MobiDB-lite"/>
    </source>
</evidence>
<name>A0A0P0XFI1_ORYSJ</name>
<evidence type="ECO:0000313" key="3">
    <source>
        <dbReference type="Proteomes" id="UP000059680"/>
    </source>
</evidence>
<feature type="non-terminal residue" evidence="2">
    <location>
        <position position="1"/>
    </location>
</feature>
<evidence type="ECO:0000313" key="2">
    <source>
        <dbReference type="EMBL" id="BAT05393.1"/>
    </source>
</evidence>